<dbReference type="AlphaFoldDB" id="A0AB39HEJ6"/>
<evidence type="ECO:0000259" key="1">
    <source>
        <dbReference type="Pfam" id="PF04287"/>
    </source>
</evidence>
<dbReference type="PANTHER" id="PTHR39586:SF1">
    <property type="entry name" value="CYTOPLASMIC PROTEIN"/>
    <property type="match status" value="1"/>
</dbReference>
<dbReference type="EMBL" id="CP162601">
    <property type="protein sequence ID" value="XDK25867.1"/>
    <property type="molecule type" value="Genomic_DNA"/>
</dbReference>
<organism evidence="2">
    <name type="scientific">Vibrio sp. HB236076</name>
    <dbReference type="NCBI Taxonomy" id="3232307"/>
    <lineage>
        <taxon>Bacteria</taxon>
        <taxon>Pseudomonadati</taxon>
        <taxon>Pseudomonadota</taxon>
        <taxon>Gammaproteobacteria</taxon>
        <taxon>Vibrionales</taxon>
        <taxon>Vibrionaceae</taxon>
        <taxon>Vibrio</taxon>
    </lineage>
</organism>
<sequence length="106" mass="12083">MTTSDQSLSLLLTQLESALKEAQCWQVEPPSSEQMASQQPFSLDTLAPEAWLQWVFIPKLRALIDDKKPLPRGYSIRPYFEQSWQNDTRYQAILAVIADIDEVANA</sequence>
<protein>
    <submittedName>
        <fullName evidence="2">YqcC family protein</fullName>
    </submittedName>
</protein>
<proteinExistence type="predicted"/>
<dbReference type="InterPro" id="IPR036814">
    <property type="entry name" value="YqcC-like_sf"/>
</dbReference>
<dbReference type="KEGG" id="vih:AB0763_04290"/>
<name>A0AB39HEJ6_9VIBR</name>
<dbReference type="Pfam" id="PF04287">
    <property type="entry name" value="DUF446"/>
    <property type="match status" value="1"/>
</dbReference>
<evidence type="ECO:0000313" key="2">
    <source>
        <dbReference type="EMBL" id="XDK25867.1"/>
    </source>
</evidence>
<reference evidence="2" key="1">
    <citation type="submission" date="2024-07" db="EMBL/GenBank/DDBJ databases">
        <title>Genome Analysis of a Potential Novel Vibrio Species Secreting pH- and Thermo-stable Alginate Lyase and its Application in Producing Alginate Oligosaccharides.</title>
        <authorList>
            <person name="Huang H."/>
            <person name="Bao K."/>
        </authorList>
    </citation>
    <scope>NUCLEOTIDE SEQUENCE</scope>
    <source>
        <strain evidence="2">HB236076</strain>
    </source>
</reference>
<gene>
    <name evidence="2" type="ORF">AB0763_04290</name>
</gene>
<accession>A0AB39HEJ6</accession>
<dbReference type="RefSeq" id="WP_306101474.1">
    <property type="nucleotide sequence ID" value="NZ_CP162601.1"/>
</dbReference>
<dbReference type="InterPro" id="IPR023376">
    <property type="entry name" value="YqcC-like_dom"/>
</dbReference>
<dbReference type="PIRSF" id="PIRSF006257">
    <property type="entry name" value="UCP006257"/>
    <property type="match status" value="1"/>
</dbReference>
<dbReference type="Gene3D" id="1.20.1440.40">
    <property type="entry name" value="YqcC-like"/>
    <property type="match status" value="1"/>
</dbReference>
<dbReference type="PANTHER" id="PTHR39586">
    <property type="entry name" value="CYTOPLASMIC PROTEIN-RELATED"/>
    <property type="match status" value="1"/>
</dbReference>
<dbReference type="SUPFAM" id="SSF158452">
    <property type="entry name" value="YqcC-like"/>
    <property type="match status" value="1"/>
</dbReference>
<dbReference type="GO" id="GO:0044010">
    <property type="term" value="P:single-species biofilm formation"/>
    <property type="evidence" value="ECO:0007669"/>
    <property type="project" value="TreeGrafter"/>
</dbReference>
<dbReference type="InterPro" id="IPR007384">
    <property type="entry name" value="UCP006257"/>
</dbReference>
<feature type="domain" description="YqcC-like" evidence="1">
    <location>
        <begin position="10"/>
        <end position="102"/>
    </location>
</feature>